<evidence type="ECO:0000313" key="4">
    <source>
        <dbReference type="Proteomes" id="UP001428774"/>
    </source>
</evidence>
<dbReference type="InterPro" id="IPR048051">
    <property type="entry name" value="BapA-like_prefix-like"/>
</dbReference>
<dbReference type="AlphaFoldDB" id="A0AAW9SNU0"/>
<feature type="region of interest" description="Disordered" evidence="1">
    <location>
        <begin position="89"/>
        <end position="142"/>
    </location>
</feature>
<sequence>MATELSVRGVGRDQAQSLVVEAGIALNRASDIALPATGPEVVGHEKTGRDLAVQLSDGQTLKIGNFFVIDPEGDYSRLLDARGEPMVTGLTAPEPSLDDMGGDMASALDAGSAPGAAGGDDGPGRTAAASGETGEADGDAASFGGGSTMLSAGAGLAAGYGSMNLFSDVQDDEGDDDDRASQAALPAADQAAADADALQQDIDALLGAPEAEDEVARALDDILASTMQDEADQDGGQSAGAPLIPRRRTVRLPRFSQRPPSCRPRGWTHRTCCFP</sequence>
<organism evidence="3 4">
    <name type="scientific">Ponticoccus litoralis</name>
    <dbReference type="NCBI Taxonomy" id="422297"/>
    <lineage>
        <taxon>Bacteria</taxon>
        <taxon>Pseudomonadati</taxon>
        <taxon>Pseudomonadota</taxon>
        <taxon>Alphaproteobacteria</taxon>
        <taxon>Rhodobacterales</taxon>
        <taxon>Roseobacteraceae</taxon>
        <taxon>Ponticoccus</taxon>
    </lineage>
</organism>
<evidence type="ECO:0000313" key="3">
    <source>
        <dbReference type="EMBL" id="MEN9060153.1"/>
    </source>
</evidence>
<evidence type="ECO:0000256" key="1">
    <source>
        <dbReference type="SAM" id="MobiDB-lite"/>
    </source>
</evidence>
<feature type="compositionally biased region" description="Low complexity" evidence="1">
    <location>
        <begin position="105"/>
        <end position="115"/>
    </location>
</feature>
<evidence type="ECO:0000259" key="2">
    <source>
        <dbReference type="Pfam" id="PF22783"/>
    </source>
</evidence>
<feature type="domain" description="Biofilm-associated protein BapA-like prefix-like" evidence="2">
    <location>
        <begin position="21"/>
        <end position="78"/>
    </location>
</feature>
<gene>
    <name evidence="3" type="ORF">ABFB10_02955</name>
</gene>
<accession>A0AAW9SNU0</accession>
<comment type="caution">
    <text evidence="3">The sequence shown here is derived from an EMBL/GenBank/DDBJ whole genome shotgun (WGS) entry which is preliminary data.</text>
</comment>
<dbReference type="Pfam" id="PF22783">
    <property type="entry name" value="BapA_N"/>
    <property type="match status" value="1"/>
</dbReference>
<name>A0AAW9SNU0_9RHOB</name>
<protein>
    <recommendedName>
        <fullName evidence="2">Biofilm-associated protein BapA-like prefix-like domain-containing protein</fullName>
    </recommendedName>
</protein>
<dbReference type="RefSeq" id="WP_347165320.1">
    <property type="nucleotide sequence ID" value="NZ_JBDNCH010000002.1"/>
</dbReference>
<proteinExistence type="predicted"/>
<dbReference type="Proteomes" id="UP001428774">
    <property type="component" value="Unassembled WGS sequence"/>
</dbReference>
<reference evidence="3 4" key="1">
    <citation type="submission" date="2024-05" db="EMBL/GenBank/DDBJ databases">
        <title>Genome sequence of Ponticoccus litoralis KCCM 90028.</title>
        <authorList>
            <person name="Kim J.M."/>
            <person name="Lee J.K."/>
            <person name="Choi B.J."/>
            <person name="Bayburt H."/>
            <person name="Baek J.H."/>
            <person name="Jeon C.O."/>
        </authorList>
    </citation>
    <scope>NUCLEOTIDE SEQUENCE [LARGE SCALE GENOMIC DNA]</scope>
    <source>
        <strain evidence="3 4">KCCM 90028</strain>
    </source>
</reference>
<keyword evidence="4" id="KW-1185">Reference proteome</keyword>
<feature type="region of interest" description="Disordered" evidence="1">
    <location>
        <begin position="228"/>
        <end position="263"/>
    </location>
</feature>
<dbReference type="EMBL" id="JBDNCH010000002">
    <property type="protein sequence ID" value="MEN9060153.1"/>
    <property type="molecule type" value="Genomic_DNA"/>
</dbReference>